<protein>
    <submittedName>
        <fullName evidence="1">Uncharacterized protein</fullName>
    </submittedName>
</protein>
<evidence type="ECO:0000313" key="2">
    <source>
        <dbReference type="Proteomes" id="UP000266861"/>
    </source>
</evidence>
<dbReference type="AlphaFoldDB" id="A0A397J1V1"/>
<accession>A0A397J1V1</accession>
<dbReference type="Proteomes" id="UP000266861">
    <property type="component" value="Unassembled WGS sequence"/>
</dbReference>
<name>A0A397J1V1_9GLOM</name>
<organism evidence="1 2">
    <name type="scientific">Diversispora epigaea</name>
    <dbReference type="NCBI Taxonomy" id="1348612"/>
    <lineage>
        <taxon>Eukaryota</taxon>
        <taxon>Fungi</taxon>
        <taxon>Fungi incertae sedis</taxon>
        <taxon>Mucoromycota</taxon>
        <taxon>Glomeromycotina</taxon>
        <taxon>Glomeromycetes</taxon>
        <taxon>Diversisporales</taxon>
        <taxon>Diversisporaceae</taxon>
        <taxon>Diversispora</taxon>
    </lineage>
</organism>
<evidence type="ECO:0000313" key="1">
    <source>
        <dbReference type="EMBL" id="RHZ79244.1"/>
    </source>
</evidence>
<sequence length="67" mass="7779">MAALKMKRNKKLQEKDSIITIPNNEENEKNFFTIDININENEAVYTINNSSKTNHLDNNNNNNNNNI</sequence>
<reference evidence="1 2" key="1">
    <citation type="submission" date="2018-08" db="EMBL/GenBank/DDBJ databases">
        <title>Genome and evolution of the arbuscular mycorrhizal fungus Diversispora epigaea (formerly Glomus versiforme) and its bacterial endosymbionts.</title>
        <authorList>
            <person name="Sun X."/>
            <person name="Fei Z."/>
            <person name="Harrison M."/>
        </authorList>
    </citation>
    <scope>NUCLEOTIDE SEQUENCE [LARGE SCALE GENOMIC DNA]</scope>
    <source>
        <strain evidence="1 2">IT104</strain>
    </source>
</reference>
<dbReference type="EMBL" id="PQFF01000141">
    <property type="protein sequence ID" value="RHZ79244.1"/>
    <property type="molecule type" value="Genomic_DNA"/>
</dbReference>
<comment type="caution">
    <text evidence="1">The sequence shown here is derived from an EMBL/GenBank/DDBJ whole genome shotgun (WGS) entry which is preliminary data.</text>
</comment>
<keyword evidence="2" id="KW-1185">Reference proteome</keyword>
<gene>
    <name evidence="1" type="ORF">Glove_150g58</name>
</gene>
<proteinExistence type="predicted"/>